<dbReference type="Gene3D" id="3.40.50.1820">
    <property type="entry name" value="alpha/beta hydrolase"/>
    <property type="match status" value="1"/>
</dbReference>
<accession>A0ABP0R5P2</accession>
<dbReference type="Proteomes" id="UP001642464">
    <property type="component" value="Unassembled WGS sequence"/>
</dbReference>
<proteinExistence type="inferred from homology"/>
<comment type="caution">
    <text evidence="3">The sequence shown here is derived from an EMBL/GenBank/DDBJ whole genome shotgun (WGS) entry which is preliminary data.</text>
</comment>
<dbReference type="InterPro" id="IPR001031">
    <property type="entry name" value="Thioesterase"/>
</dbReference>
<dbReference type="PANTHER" id="PTHR11487:SF0">
    <property type="entry name" value="S-ACYL FATTY ACID SYNTHASE THIOESTERASE, MEDIUM CHAIN"/>
    <property type="match status" value="1"/>
</dbReference>
<gene>
    <name evidence="3" type="ORF">SCF082_LOCUS44828</name>
</gene>
<keyword evidence="4" id="KW-1185">Reference proteome</keyword>
<organism evidence="3 4">
    <name type="scientific">Durusdinium trenchii</name>
    <dbReference type="NCBI Taxonomy" id="1381693"/>
    <lineage>
        <taxon>Eukaryota</taxon>
        <taxon>Sar</taxon>
        <taxon>Alveolata</taxon>
        <taxon>Dinophyceae</taxon>
        <taxon>Suessiales</taxon>
        <taxon>Symbiodiniaceae</taxon>
        <taxon>Durusdinium</taxon>
    </lineage>
</organism>
<comment type="similarity">
    <text evidence="1">Belongs to the thioesterase family.</text>
</comment>
<evidence type="ECO:0000313" key="4">
    <source>
        <dbReference type="Proteomes" id="UP001642464"/>
    </source>
</evidence>
<evidence type="ECO:0000256" key="1">
    <source>
        <dbReference type="ARBA" id="ARBA00007169"/>
    </source>
</evidence>
<dbReference type="EMBL" id="CAXAMM010040795">
    <property type="protein sequence ID" value="CAK9095450.1"/>
    <property type="molecule type" value="Genomic_DNA"/>
</dbReference>
<evidence type="ECO:0000259" key="2">
    <source>
        <dbReference type="Pfam" id="PF00975"/>
    </source>
</evidence>
<protein>
    <submittedName>
        <fullName evidence="3">Gramicidin S biosynthesis protein GrsT</fullName>
    </submittedName>
</protein>
<name>A0ABP0R5P2_9DINO</name>
<evidence type="ECO:0000313" key="3">
    <source>
        <dbReference type="EMBL" id="CAK9095450.1"/>
    </source>
</evidence>
<feature type="domain" description="Thioesterase" evidence="2">
    <location>
        <begin position="25"/>
        <end position="233"/>
    </location>
</feature>
<dbReference type="PANTHER" id="PTHR11487">
    <property type="entry name" value="THIOESTERASE"/>
    <property type="match status" value="1"/>
</dbReference>
<sequence>MNHNGRYGPWLAEAPGALTSGVALRLFCVPPVGMGGAAFHPWVKHLPRSVELLSVELPGRGFRLSEAMTAKSLPQLARDVLDGIGRETFVDLPFVLFGHSFGAWLAYEMLQELLRRAWPRPLKLYVSANRAVSLSGSEHDPDQVQPELAQLGADRFWQHFERRYGINPDLQHSYVRDHVRGILQNDFTLLENYIPSTLEQLPVPLCALCAKGDARCRPEQLTAWNQVAGDSFQERWFQDVMKPEFWATEHRYVFDNPSSLLCFLSNDLPLVCEEVPGDTGLPGPLVTEPELQELRCSGASGAGRRGSTVDSLQGSRCGEWCQARCFDRLVSTGNFLAHPPKAGQGLLFGNLVP</sequence>
<dbReference type="SUPFAM" id="SSF53474">
    <property type="entry name" value="alpha/beta-Hydrolases"/>
    <property type="match status" value="1"/>
</dbReference>
<dbReference type="InterPro" id="IPR012223">
    <property type="entry name" value="TEII"/>
</dbReference>
<reference evidence="3 4" key="1">
    <citation type="submission" date="2024-02" db="EMBL/GenBank/DDBJ databases">
        <authorList>
            <person name="Chen Y."/>
            <person name="Shah S."/>
            <person name="Dougan E. K."/>
            <person name="Thang M."/>
            <person name="Chan C."/>
        </authorList>
    </citation>
    <scope>NUCLEOTIDE SEQUENCE [LARGE SCALE GENOMIC DNA]</scope>
</reference>
<dbReference type="Pfam" id="PF00975">
    <property type="entry name" value="Thioesterase"/>
    <property type="match status" value="1"/>
</dbReference>
<dbReference type="InterPro" id="IPR029058">
    <property type="entry name" value="AB_hydrolase_fold"/>
</dbReference>